<dbReference type="HOGENOM" id="CLU_2820769_0_0_2"/>
<gene>
    <name evidence="2" type="ORF">J07HQW2_02667</name>
</gene>
<name>U1PUX7_9EURY</name>
<protein>
    <submittedName>
        <fullName evidence="2">Uncharacterized protein</fullName>
    </submittedName>
</protein>
<accession>U1PUX7</accession>
<dbReference type="Proteomes" id="UP000030710">
    <property type="component" value="Unassembled WGS sequence"/>
</dbReference>
<dbReference type="EMBL" id="KE356561">
    <property type="protein sequence ID" value="ERG96196.1"/>
    <property type="molecule type" value="Genomic_DNA"/>
</dbReference>
<dbReference type="AlphaFoldDB" id="U1PUX7"/>
<organism evidence="2 3">
    <name type="scientific">Haloquadratum walsbyi J07HQW2</name>
    <dbReference type="NCBI Taxonomy" id="1238425"/>
    <lineage>
        <taxon>Archaea</taxon>
        <taxon>Methanobacteriati</taxon>
        <taxon>Methanobacteriota</taxon>
        <taxon>Stenosarchaea group</taxon>
        <taxon>Halobacteria</taxon>
        <taxon>Halobacteriales</taxon>
        <taxon>Haloferacaceae</taxon>
        <taxon>Haloquadratum</taxon>
    </lineage>
</organism>
<evidence type="ECO:0000313" key="2">
    <source>
        <dbReference type="EMBL" id="ERG96196.1"/>
    </source>
</evidence>
<evidence type="ECO:0000256" key="1">
    <source>
        <dbReference type="SAM" id="MobiDB-lite"/>
    </source>
</evidence>
<reference evidence="2 3" key="1">
    <citation type="journal article" date="2013" name="PLoS ONE">
        <title>Assembly-driven community genomics of a hypersaline microbial ecosystem.</title>
        <authorList>
            <person name="Podell S."/>
            <person name="Ugalde J.A."/>
            <person name="Narasingarao P."/>
            <person name="Banfield J.F."/>
            <person name="Heidelberg K.B."/>
            <person name="Allen E.E."/>
        </authorList>
    </citation>
    <scope>NUCLEOTIDE SEQUENCE [LARGE SCALE GENOMIC DNA]</scope>
    <source>
        <strain evidence="3">J07HQW2</strain>
    </source>
</reference>
<feature type="region of interest" description="Disordered" evidence="1">
    <location>
        <begin position="1"/>
        <end position="32"/>
    </location>
</feature>
<evidence type="ECO:0000313" key="3">
    <source>
        <dbReference type="Proteomes" id="UP000030710"/>
    </source>
</evidence>
<proteinExistence type="predicted"/>
<sequence>MDSASDDEYPGSHTDTDSVSSEESDDLIDRNGGKMRQHAMVFELICDTVDGFPTETPERRCHYIGI</sequence>